<dbReference type="Proteomes" id="UP000823909">
    <property type="component" value="Unassembled WGS sequence"/>
</dbReference>
<dbReference type="SMART" id="SM00855">
    <property type="entry name" value="PGAM"/>
    <property type="match status" value="1"/>
</dbReference>
<dbReference type="EMBL" id="DWUU01000007">
    <property type="protein sequence ID" value="HJD41554.1"/>
    <property type="molecule type" value="Genomic_DNA"/>
</dbReference>
<dbReference type="AlphaFoldDB" id="A0A9D2U6Y7"/>
<accession>A0A9D2U6Y7</accession>
<dbReference type="CDD" id="cd07067">
    <property type="entry name" value="HP_PGM_like"/>
    <property type="match status" value="1"/>
</dbReference>
<reference evidence="1" key="2">
    <citation type="submission" date="2021-04" db="EMBL/GenBank/DDBJ databases">
        <authorList>
            <person name="Gilroy R."/>
        </authorList>
    </citation>
    <scope>NUCLEOTIDE SEQUENCE</scope>
    <source>
        <strain evidence="1">ChiBcec15-3976</strain>
    </source>
</reference>
<dbReference type="Pfam" id="PF00300">
    <property type="entry name" value="His_Phos_1"/>
    <property type="match status" value="1"/>
</dbReference>
<dbReference type="GO" id="GO:0016791">
    <property type="term" value="F:phosphatase activity"/>
    <property type="evidence" value="ECO:0007669"/>
    <property type="project" value="TreeGrafter"/>
</dbReference>
<sequence>MKIIFIRHLPTPGNEKRQYIGSTDEDLSQGAVERFRKMQPDNRERIYPPVQYVIASPLKRCIRTAELIWPGQEILIEPMLRECDFGSYERKTYEELKNEPEYIRWMESGGMTAFPGGEDQTGFRRRCADGVKQWIGRLLEKDADSAAFVVHGGTIMAALEALAKLPEQDSGDPGGNFYRWQAENGCGYIAEAERREWESGRQILKNIQMLKVCKM</sequence>
<protein>
    <submittedName>
        <fullName evidence="1">Histidine phosphatase family protein</fullName>
    </submittedName>
</protein>
<dbReference type="PANTHER" id="PTHR48100">
    <property type="entry name" value="BROAD-SPECIFICITY PHOSPHATASE YOR283W-RELATED"/>
    <property type="match status" value="1"/>
</dbReference>
<gene>
    <name evidence="1" type="ORF">H9910_00880</name>
</gene>
<dbReference type="PANTHER" id="PTHR48100:SF1">
    <property type="entry name" value="HISTIDINE PHOSPHATASE FAMILY PROTEIN-RELATED"/>
    <property type="match status" value="1"/>
</dbReference>
<dbReference type="InterPro" id="IPR013078">
    <property type="entry name" value="His_Pase_superF_clade-1"/>
</dbReference>
<organism evidence="1 2">
    <name type="scientific">Candidatus Mediterraneibacter quadrami</name>
    <dbReference type="NCBI Taxonomy" id="2838684"/>
    <lineage>
        <taxon>Bacteria</taxon>
        <taxon>Bacillati</taxon>
        <taxon>Bacillota</taxon>
        <taxon>Clostridia</taxon>
        <taxon>Lachnospirales</taxon>
        <taxon>Lachnospiraceae</taxon>
        <taxon>Mediterraneibacter</taxon>
    </lineage>
</organism>
<dbReference type="InterPro" id="IPR050275">
    <property type="entry name" value="PGM_Phosphatase"/>
</dbReference>
<reference evidence="1" key="1">
    <citation type="journal article" date="2021" name="PeerJ">
        <title>Extensive microbial diversity within the chicken gut microbiome revealed by metagenomics and culture.</title>
        <authorList>
            <person name="Gilroy R."/>
            <person name="Ravi A."/>
            <person name="Getino M."/>
            <person name="Pursley I."/>
            <person name="Horton D.L."/>
            <person name="Alikhan N.F."/>
            <person name="Baker D."/>
            <person name="Gharbi K."/>
            <person name="Hall N."/>
            <person name="Watson M."/>
            <person name="Adriaenssens E.M."/>
            <person name="Foster-Nyarko E."/>
            <person name="Jarju S."/>
            <person name="Secka A."/>
            <person name="Antonio M."/>
            <person name="Oren A."/>
            <person name="Chaudhuri R.R."/>
            <person name="La Ragione R."/>
            <person name="Hildebrand F."/>
            <person name="Pallen M.J."/>
        </authorList>
    </citation>
    <scope>NUCLEOTIDE SEQUENCE</scope>
    <source>
        <strain evidence="1">ChiBcec15-3976</strain>
    </source>
</reference>
<comment type="caution">
    <text evidence="1">The sequence shown here is derived from an EMBL/GenBank/DDBJ whole genome shotgun (WGS) entry which is preliminary data.</text>
</comment>
<evidence type="ECO:0000313" key="2">
    <source>
        <dbReference type="Proteomes" id="UP000823909"/>
    </source>
</evidence>
<dbReference type="InterPro" id="IPR029033">
    <property type="entry name" value="His_PPase_superfam"/>
</dbReference>
<dbReference type="SUPFAM" id="SSF53254">
    <property type="entry name" value="Phosphoglycerate mutase-like"/>
    <property type="match status" value="1"/>
</dbReference>
<proteinExistence type="predicted"/>
<dbReference type="GO" id="GO:0005737">
    <property type="term" value="C:cytoplasm"/>
    <property type="evidence" value="ECO:0007669"/>
    <property type="project" value="TreeGrafter"/>
</dbReference>
<name>A0A9D2U6Y7_9FIRM</name>
<evidence type="ECO:0000313" key="1">
    <source>
        <dbReference type="EMBL" id="HJD41554.1"/>
    </source>
</evidence>
<dbReference type="Gene3D" id="3.40.50.1240">
    <property type="entry name" value="Phosphoglycerate mutase-like"/>
    <property type="match status" value="1"/>
</dbReference>